<dbReference type="OrthoDB" id="2365470at2"/>
<dbReference type="EMBL" id="FXTI01000014">
    <property type="protein sequence ID" value="SMO92247.1"/>
    <property type="molecule type" value="Genomic_DNA"/>
</dbReference>
<protein>
    <submittedName>
        <fullName evidence="1">DNA replication protein DnaC</fullName>
    </submittedName>
</protein>
<dbReference type="AlphaFoldDB" id="A0A521F7X8"/>
<gene>
    <name evidence="1" type="ORF">SAMN06264849_11452</name>
</gene>
<dbReference type="InterPro" id="IPR027417">
    <property type="entry name" value="P-loop_NTPase"/>
</dbReference>
<proteinExistence type="predicted"/>
<keyword evidence="2" id="KW-1185">Reference proteome</keyword>
<name>A0A521F7X8_9BACL</name>
<dbReference type="RefSeq" id="WP_142506642.1">
    <property type="nucleotide sequence ID" value="NZ_FXTI01000014.1"/>
</dbReference>
<dbReference type="Proteomes" id="UP000315636">
    <property type="component" value="Unassembled WGS sequence"/>
</dbReference>
<sequence length="272" mass="31144">MIHDKNCILRGPCRTAGDPQTCNAKCPLYINVHGSEGTGGIVHRANIPQDYRLMTLNESPIKQIERVVRRYENEEGETEVEAEPMYGVISDYVSTFRRQFDEEVTQIKSVYLYSVSPGTGKTTTAAVIANEYLLRHYIGSRIRGLNTLDRPVFFLSMNRWHSEYYAFNRRNVPEHIAKPAAASYYEAHRIAKSVPFLVIDDIGVREGSDAFNMDLLDLVDHRVSNLLPTVYTSNVPIEDLRDMYDEKGRIFDRVRDMCIPVEFNGDSKRGIR</sequence>
<evidence type="ECO:0000313" key="2">
    <source>
        <dbReference type="Proteomes" id="UP000315636"/>
    </source>
</evidence>
<accession>A0A521F7X8</accession>
<reference evidence="1 2" key="1">
    <citation type="submission" date="2017-05" db="EMBL/GenBank/DDBJ databases">
        <authorList>
            <person name="Varghese N."/>
            <person name="Submissions S."/>
        </authorList>
    </citation>
    <scope>NUCLEOTIDE SEQUENCE [LARGE SCALE GENOMIC DNA]</scope>
    <source>
        <strain evidence="1 2">DSM 45474</strain>
    </source>
</reference>
<evidence type="ECO:0000313" key="1">
    <source>
        <dbReference type="EMBL" id="SMO92247.1"/>
    </source>
</evidence>
<organism evidence="1 2">
    <name type="scientific">Melghirimyces algeriensis</name>
    <dbReference type="NCBI Taxonomy" id="910412"/>
    <lineage>
        <taxon>Bacteria</taxon>
        <taxon>Bacillati</taxon>
        <taxon>Bacillota</taxon>
        <taxon>Bacilli</taxon>
        <taxon>Bacillales</taxon>
        <taxon>Thermoactinomycetaceae</taxon>
        <taxon>Melghirimyces</taxon>
    </lineage>
</organism>
<dbReference type="Gene3D" id="3.40.50.300">
    <property type="entry name" value="P-loop containing nucleotide triphosphate hydrolases"/>
    <property type="match status" value="1"/>
</dbReference>
<dbReference type="SUPFAM" id="SSF52540">
    <property type="entry name" value="P-loop containing nucleoside triphosphate hydrolases"/>
    <property type="match status" value="1"/>
</dbReference>